<evidence type="ECO:0000313" key="3">
    <source>
        <dbReference type="Proteomes" id="UP000239326"/>
    </source>
</evidence>
<dbReference type="AlphaFoldDB" id="A0A2S0MW83"/>
<dbReference type="CDD" id="cd10447">
    <property type="entry name" value="GIY-YIG_unchar_2"/>
    <property type="match status" value="1"/>
</dbReference>
<name>A0A2S0MW83_9BURK</name>
<dbReference type="RefSeq" id="WP_106445135.1">
    <property type="nucleotide sequence ID" value="NZ_CP027669.1"/>
</dbReference>
<protein>
    <submittedName>
        <fullName evidence="2">DUF4357 domain-containing protein</fullName>
    </submittedName>
</protein>
<dbReference type="EMBL" id="CP027669">
    <property type="protein sequence ID" value="AVO40142.1"/>
    <property type="molecule type" value="Genomic_DNA"/>
</dbReference>
<keyword evidence="3" id="KW-1185">Reference proteome</keyword>
<sequence length="289" mass="31334">MLRPQTIQIFLPAGDPRGMRVAEITTRIVRVIEVPRSQLADFLKLPEAQQVGVYFLMGELSEAGLPRAYIGQSGNVGSRLVQHNQSKDFWNRALVVISLTNSLTQTHALFLEWWAIAEATKAGRYSLENGNAGSQPYTPAPLQADCHEIHETAATLLATLGQPIFEPLTNAPTAKGAADLFYCKGSGADGVGEYTAEGFVVLKGSRGRLENVASIQGSSHERFREKLLKEGILALEGGGVVFTRDYLFSSPSMAAVALQGRSANGWFEWKDTSGRTLDEVKRQTVAAPG</sequence>
<reference evidence="2 3" key="1">
    <citation type="submission" date="2018-03" db="EMBL/GenBank/DDBJ databases">
        <title>Genome sequencing of Simplicispira sp.</title>
        <authorList>
            <person name="Kim S.-J."/>
            <person name="Heo J."/>
            <person name="Kwon S.-W."/>
        </authorList>
    </citation>
    <scope>NUCLEOTIDE SEQUENCE [LARGE SCALE GENOMIC DNA]</scope>
    <source>
        <strain evidence="2 3">SC1-8</strain>
    </source>
</reference>
<accession>A0A2S0MW83</accession>
<dbReference type="KEGG" id="simp:C6571_01525"/>
<feature type="domain" description="DUF4357" evidence="1">
    <location>
        <begin position="224"/>
        <end position="277"/>
    </location>
</feature>
<evidence type="ECO:0000259" key="1">
    <source>
        <dbReference type="Pfam" id="PF14267"/>
    </source>
</evidence>
<dbReference type="OrthoDB" id="2656488at2"/>
<organism evidence="2 3">
    <name type="scientific">Simplicispira suum</name>
    <dbReference type="NCBI Taxonomy" id="2109915"/>
    <lineage>
        <taxon>Bacteria</taxon>
        <taxon>Pseudomonadati</taxon>
        <taxon>Pseudomonadota</taxon>
        <taxon>Betaproteobacteria</taxon>
        <taxon>Burkholderiales</taxon>
        <taxon>Comamonadaceae</taxon>
        <taxon>Simplicispira</taxon>
    </lineage>
</organism>
<evidence type="ECO:0000313" key="2">
    <source>
        <dbReference type="EMBL" id="AVO40142.1"/>
    </source>
</evidence>
<dbReference type="Proteomes" id="UP000239326">
    <property type="component" value="Chromosome"/>
</dbReference>
<dbReference type="Pfam" id="PF14267">
    <property type="entry name" value="DUF4357"/>
    <property type="match status" value="1"/>
</dbReference>
<gene>
    <name evidence="2" type="ORF">C6571_01525</name>
</gene>
<dbReference type="InterPro" id="IPR025579">
    <property type="entry name" value="DUF4357"/>
</dbReference>
<proteinExistence type="predicted"/>